<name>A0ABV5V074_9MICO</name>
<dbReference type="PANTHER" id="PTHR11851:SF224">
    <property type="entry name" value="PROCESSING PROTEASE"/>
    <property type="match status" value="1"/>
</dbReference>
<dbReference type="Pfam" id="PF05193">
    <property type="entry name" value="Peptidase_M16_C"/>
    <property type="match status" value="1"/>
</dbReference>
<dbReference type="Proteomes" id="UP001589613">
    <property type="component" value="Unassembled WGS sequence"/>
</dbReference>
<dbReference type="PANTHER" id="PTHR11851">
    <property type="entry name" value="METALLOPROTEASE"/>
    <property type="match status" value="1"/>
</dbReference>
<feature type="domain" description="Peptidase M16 C-terminal" evidence="1">
    <location>
        <begin position="183"/>
        <end position="340"/>
    </location>
</feature>
<sequence length="453" mass="48145">MTERPQVGPPAPWSFPEPSVVPLPNGMRLLLVDLPGQHVLSLRVFLPLPVSDEERGTEGATLLMARALDEGTSQHTGEQLAELTERHGIAWGAGAGERGVHLGLEVAGRHLGIALALLTECLSSASFPEAEVDRLRRHRLVDLAHEHADPGVRAARAFTAAYFDPRDRPHLPVGGTTATVSRLTSDHLRDRHAQLTARGATVVLVGDLSDAPSAVGTVAATVGAWKGDDEVAGAPGPARRSDRAHRTVLVPRPGLAQTEIYLGRPGPDRRTPRGWGTYQVLAMLLGGAPHARLDRVLREERGYTYGVRLGFRPRSVGGTTVVAGSVRADATVPALAETLRILDVPGPGITDREVRDAADFVAMTAPGRYATADAVADELVSLAGEGLALDTVTQTLSQVRGLERDAVGAAWDEVRASAPWTVVLVGDPDRTVGLEQLEVGPLEVVDEDDDSRL</sequence>
<evidence type="ECO:0000313" key="3">
    <source>
        <dbReference type="Proteomes" id="UP001589613"/>
    </source>
</evidence>
<dbReference type="EMBL" id="JBHMAX010000007">
    <property type="protein sequence ID" value="MFB9731201.1"/>
    <property type="molecule type" value="Genomic_DNA"/>
</dbReference>
<keyword evidence="3" id="KW-1185">Reference proteome</keyword>
<dbReference type="RefSeq" id="WP_141337843.1">
    <property type="nucleotide sequence ID" value="NZ_JBHMAX010000007.1"/>
</dbReference>
<accession>A0ABV5V074</accession>
<evidence type="ECO:0000313" key="2">
    <source>
        <dbReference type="EMBL" id="MFB9731201.1"/>
    </source>
</evidence>
<organism evidence="2 3">
    <name type="scientific">Ornithinimicrobium kibberense</name>
    <dbReference type="NCBI Taxonomy" id="282060"/>
    <lineage>
        <taxon>Bacteria</taxon>
        <taxon>Bacillati</taxon>
        <taxon>Actinomycetota</taxon>
        <taxon>Actinomycetes</taxon>
        <taxon>Micrococcales</taxon>
        <taxon>Ornithinimicrobiaceae</taxon>
        <taxon>Ornithinimicrobium</taxon>
    </lineage>
</organism>
<protein>
    <submittedName>
        <fullName evidence="2">M16 family metallopeptidase</fullName>
    </submittedName>
</protein>
<dbReference type="SUPFAM" id="SSF63411">
    <property type="entry name" value="LuxS/MPP-like metallohydrolase"/>
    <property type="match status" value="2"/>
</dbReference>
<proteinExistence type="predicted"/>
<evidence type="ECO:0000259" key="1">
    <source>
        <dbReference type="Pfam" id="PF05193"/>
    </source>
</evidence>
<dbReference type="InterPro" id="IPR011249">
    <property type="entry name" value="Metalloenz_LuxS/M16"/>
</dbReference>
<gene>
    <name evidence="2" type="ORF">ACFFN0_03980</name>
</gene>
<dbReference type="InterPro" id="IPR050361">
    <property type="entry name" value="MPP/UQCRC_Complex"/>
</dbReference>
<reference evidence="2 3" key="1">
    <citation type="submission" date="2024-09" db="EMBL/GenBank/DDBJ databases">
        <authorList>
            <person name="Sun Q."/>
            <person name="Mori K."/>
        </authorList>
    </citation>
    <scope>NUCLEOTIDE SEQUENCE [LARGE SCALE GENOMIC DNA]</scope>
    <source>
        <strain evidence="2 3">JCM 12763</strain>
    </source>
</reference>
<comment type="caution">
    <text evidence="2">The sequence shown here is derived from an EMBL/GenBank/DDBJ whole genome shotgun (WGS) entry which is preliminary data.</text>
</comment>
<dbReference type="InterPro" id="IPR007863">
    <property type="entry name" value="Peptidase_M16_C"/>
</dbReference>
<dbReference type="Gene3D" id="3.30.830.10">
    <property type="entry name" value="Metalloenzyme, LuxS/M16 peptidase-like"/>
    <property type="match status" value="2"/>
</dbReference>